<name>A0A4Q0HYN3_PSEAZ</name>
<sequence>MEHCTISTAQQLSRRKSVKINKWLLVVLLSALAGCAPSHSNWENGMNLWVGTHFDSHLYKDCTRGCGDSYWSPVNKNKTFDKVVDENGGRRYYITWIRDCRYSVFVAADRLIKSWRYETSNVKGCYVV</sequence>
<protein>
    <submittedName>
        <fullName evidence="1">Uncharacterized protein</fullName>
    </submittedName>
</protein>
<organism evidence="1 2">
    <name type="scientific">Pseudomonas azotoformans</name>
    <dbReference type="NCBI Taxonomy" id="47878"/>
    <lineage>
        <taxon>Bacteria</taxon>
        <taxon>Pseudomonadati</taxon>
        <taxon>Pseudomonadota</taxon>
        <taxon>Gammaproteobacteria</taxon>
        <taxon>Pseudomonadales</taxon>
        <taxon>Pseudomonadaceae</taxon>
        <taxon>Pseudomonas</taxon>
    </lineage>
</organism>
<dbReference type="AlphaFoldDB" id="A0A4Q0HYN3"/>
<proteinExistence type="predicted"/>
<accession>A0A4Q0HYN3</accession>
<reference evidence="1 2" key="1">
    <citation type="submission" date="2017-03" db="EMBL/GenBank/DDBJ databases">
        <title>Pseudomonas azotoformans: Salt tolerant bacteria having multiple plant growth promoting attributes.</title>
        <authorList>
            <person name="Srivastava A.K."/>
            <person name="Sharma A."/>
            <person name="Srivastava A.K."/>
            <person name="Jamali H."/>
            <person name="Yadav J."/>
            <person name="Srivastava R."/>
            <person name="Kashyap P.L."/>
            <person name="Chakdar H."/>
            <person name="Saxena A.K."/>
        </authorList>
    </citation>
    <scope>NUCLEOTIDE SEQUENCE [LARGE SCALE GENOMIC DNA]</scope>
    <source>
        <strain evidence="1 2">SC 14</strain>
    </source>
</reference>
<evidence type="ECO:0000313" key="2">
    <source>
        <dbReference type="Proteomes" id="UP000290481"/>
    </source>
</evidence>
<evidence type="ECO:0000313" key="1">
    <source>
        <dbReference type="EMBL" id="RXE54561.1"/>
    </source>
</evidence>
<comment type="caution">
    <text evidence="1">The sequence shown here is derived from an EMBL/GenBank/DDBJ whole genome shotgun (WGS) entry which is preliminary data.</text>
</comment>
<gene>
    <name evidence="1" type="ORF">B4O85_00170</name>
</gene>
<dbReference type="EMBL" id="MZZJ01000001">
    <property type="protein sequence ID" value="RXE54561.1"/>
    <property type="molecule type" value="Genomic_DNA"/>
</dbReference>
<dbReference type="Proteomes" id="UP000290481">
    <property type="component" value="Unassembled WGS sequence"/>
</dbReference>